<evidence type="ECO:0000259" key="4">
    <source>
        <dbReference type="PROSITE" id="PS51770"/>
    </source>
</evidence>
<evidence type="ECO:0000313" key="6">
    <source>
        <dbReference type="Proteomes" id="UP000664277"/>
    </source>
</evidence>
<evidence type="ECO:0000256" key="2">
    <source>
        <dbReference type="ARBA" id="ARBA00022801"/>
    </source>
</evidence>
<dbReference type="GO" id="GO:0005829">
    <property type="term" value="C:cytosol"/>
    <property type="evidence" value="ECO:0007669"/>
    <property type="project" value="TreeGrafter"/>
</dbReference>
<gene>
    <name evidence="5" type="ORF">J0M35_09230</name>
</gene>
<dbReference type="PANTHER" id="PTHR11049">
    <property type="entry name" value="ACYL COENZYME A THIOESTER HYDROLASE"/>
    <property type="match status" value="1"/>
</dbReference>
<evidence type="ECO:0000256" key="3">
    <source>
        <dbReference type="PROSITE-ProRule" id="PRU01106"/>
    </source>
</evidence>
<keyword evidence="2 3" id="KW-0378">Hydrolase</keyword>
<evidence type="ECO:0000256" key="1">
    <source>
        <dbReference type="ARBA" id="ARBA00010458"/>
    </source>
</evidence>
<comment type="similarity">
    <text evidence="1">Belongs to the acyl coenzyme A hydrolase family.</text>
</comment>
<dbReference type="PANTHER" id="PTHR11049:SF24">
    <property type="entry name" value="CYTOSOLIC ACYL COENZYME A THIOESTER HYDROLASE"/>
    <property type="match status" value="1"/>
</dbReference>
<protein>
    <submittedName>
        <fullName evidence="5">Acyl-CoA thioesterase</fullName>
    </submittedName>
</protein>
<dbReference type="Proteomes" id="UP000664277">
    <property type="component" value="Unassembled WGS sequence"/>
</dbReference>
<proteinExistence type="inferred from homology"/>
<dbReference type="PROSITE" id="PS51770">
    <property type="entry name" value="HOTDOG_ACOT"/>
    <property type="match status" value="1"/>
</dbReference>
<dbReference type="InterPro" id="IPR006683">
    <property type="entry name" value="Thioestr_dom"/>
</dbReference>
<feature type="domain" description="HotDog ACOT-type" evidence="4">
    <location>
        <begin position="29"/>
        <end position="141"/>
    </location>
</feature>
<sequence length="147" mass="16314">MPRKTCLTPKETTTQNRDNALLFESSEDSTMETRMCEMVFPNQTNHYGTLFGGHALELMDKSAFITASRFTRKAMVTASSEKVDFKTPVKTGHLVELVGRIEKVGRTSVTVSVDMVGENLLTGDRQLCARGKFVLVAVDPDNRPITL</sequence>
<dbReference type="SUPFAM" id="SSF54637">
    <property type="entry name" value="Thioesterase/thiol ester dehydrase-isomerase"/>
    <property type="match status" value="1"/>
</dbReference>
<organism evidence="5 6">
    <name type="scientific">Candidatus Obscuribacter phosphatis</name>
    <dbReference type="NCBI Taxonomy" id="1906157"/>
    <lineage>
        <taxon>Bacteria</taxon>
        <taxon>Bacillati</taxon>
        <taxon>Candidatus Melainabacteria</taxon>
        <taxon>Candidatus Obscuribacterales</taxon>
        <taxon>Candidatus Obscuribacteraceae</taxon>
        <taxon>Candidatus Obscuribacter</taxon>
    </lineage>
</organism>
<accession>A0A8J7TM09</accession>
<dbReference type="CDD" id="cd03442">
    <property type="entry name" value="BFIT_BACH"/>
    <property type="match status" value="1"/>
</dbReference>
<comment type="caution">
    <text evidence="5">The sequence shown here is derived from an EMBL/GenBank/DDBJ whole genome shotgun (WGS) entry which is preliminary data.</text>
</comment>
<dbReference type="GO" id="GO:0006637">
    <property type="term" value="P:acyl-CoA metabolic process"/>
    <property type="evidence" value="ECO:0007669"/>
    <property type="project" value="TreeGrafter"/>
</dbReference>
<dbReference type="InterPro" id="IPR029069">
    <property type="entry name" value="HotDog_dom_sf"/>
</dbReference>
<dbReference type="EMBL" id="JAFLCK010000011">
    <property type="protein sequence ID" value="MBN8660531.1"/>
    <property type="molecule type" value="Genomic_DNA"/>
</dbReference>
<reference evidence="5" key="1">
    <citation type="submission" date="2021-02" db="EMBL/GenBank/DDBJ databases">
        <title>Genome-Resolved Metagenomics of a Microbial Community Performing Photosynthetic Biological Nutrient Removal.</title>
        <authorList>
            <person name="Mcdaniel E.A."/>
        </authorList>
    </citation>
    <scope>NUCLEOTIDE SEQUENCE</scope>
    <source>
        <strain evidence="5">UWPOB_OBS1</strain>
    </source>
</reference>
<name>A0A8J7TM09_9BACT</name>
<dbReference type="InterPro" id="IPR033120">
    <property type="entry name" value="HOTDOG_ACOT"/>
</dbReference>
<dbReference type="InterPro" id="IPR040170">
    <property type="entry name" value="Cytosol_ACT"/>
</dbReference>
<dbReference type="AlphaFoldDB" id="A0A8J7TM09"/>
<dbReference type="Gene3D" id="3.10.129.10">
    <property type="entry name" value="Hotdog Thioesterase"/>
    <property type="match status" value="1"/>
</dbReference>
<evidence type="ECO:0000313" key="5">
    <source>
        <dbReference type="EMBL" id="MBN8660531.1"/>
    </source>
</evidence>
<dbReference type="GO" id="GO:0052816">
    <property type="term" value="F:long-chain fatty acyl-CoA hydrolase activity"/>
    <property type="evidence" value="ECO:0007669"/>
    <property type="project" value="TreeGrafter"/>
</dbReference>
<dbReference type="Pfam" id="PF03061">
    <property type="entry name" value="4HBT"/>
    <property type="match status" value="1"/>
</dbReference>
<dbReference type="GO" id="GO:0009062">
    <property type="term" value="P:fatty acid catabolic process"/>
    <property type="evidence" value="ECO:0007669"/>
    <property type="project" value="TreeGrafter"/>
</dbReference>